<organism evidence="1 2">
    <name type="scientific">Halarcobacter anaerophilus</name>
    <dbReference type="NCBI Taxonomy" id="877500"/>
    <lineage>
        <taxon>Bacteria</taxon>
        <taxon>Pseudomonadati</taxon>
        <taxon>Campylobacterota</taxon>
        <taxon>Epsilonproteobacteria</taxon>
        <taxon>Campylobacterales</taxon>
        <taxon>Arcobacteraceae</taxon>
        <taxon>Halarcobacter</taxon>
    </lineage>
</organism>
<dbReference type="RefSeq" id="WP_129081984.1">
    <property type="nucleotide sequence ID" value="NZ_CP041070.1"/>
</dbReference>
<dbReference type="OrthoDB" id="1148709at2"/>
<dbReference type="STRING" id="877500.GCA_000935065_01652"/>
<dbReference type="Proteomes" id="UP000290191">
    <property type="component" value="Unassembled WGS sequence"/>
</dbReference>
<dbReference type="GO" id="GO:0008483">
    <property type="term" value="F:transaminase activity"/>
    <property type="evidence" value="ECO:0007669"/>
    <property type="project" value="UniProtKB-KW"/>
</dbReference>
<keyword evidence="2" id="KW-1185">Reference proteome</keyword>
<dbReference type="InterPro" id="IPR001544">
    <property type="entry name" value="Aminotrans_IV"/>
</dbReference>
<dbReference type="Gene3D" id="3.30.470.10">
    <property type="match status" value="1"/>
</dbReference>
<accession>A0A4Q0Y0I4</accession>
<dbReference type="EMBL" id="PDKO01000005">
    <property type="protein sequence ID" value="RXJ63093.1"/>
    <property type="molecule type" value="Genomic_DNA"/>
</dbReference>
<dbReference type="SUPFAM" id="SSF56752">
    <property type="entry name" value="D-aminoacid aminotransferase-like PLP-dependent enzymes"/>
    <property type="match status" value="1"/>
</dbReference>
<keyword evidence="1" id="KW-0808">Transferase</keyword>
<protein>
    <submittedName>
        <fullName evidence="1">Branched-chain amino acid aminotransferase</fullName>
    </submittedName>
</protein>
<dbReference type="InterPro" id="IPR036038">
    <property type="entry name" value="Aminotransferase-like"/>
</dbReference>
<dbReference type="InterPro" id="IPR043132">
    <property type="entry name" value="BCAT-like_C"/>
</dbReference>
<gene>
    <name evidence="1" type="ORF">CRV06_07480</name>
</gene>
<keyword evidence="1" id="KW-0032">Aminotransferase</keyword>
<sequence length="187" mass="22090">MEYFETIKCEDYEVSNLLFHEKRVAKTIGLNLNLQDYIYAPSKELLRCKLIFDENGVIKVDYYPYQKREIKSFKLIFDDKIEYSKKLLNREKIEELYRKKEEADEIIIIKNSFVSDTSIANIAIFDGTNWLTPKTPLLEGTTRARLLEKGELIEKDITVKMLKEAEKIALMNAMIDFDILEDYSFFL</sequence>
<evidence type="ECO:0000313" key="2">
    <source>
        <dbReference type="Proteomes" id="UP000290191"/>
    </source>
</evidence>
<dbReference type="AlphaFoldDB" id="A0A4Q0Y0I4"/>
<proteinExistence type="predicted"/>
<name>A0A4Q0Y0I4_9BACT</name>
<dbReference type="Gene3D" id="3.20.10.10">
    <property type="entry name" value="D-amino Acid Aminotransferase, subunit A, domain 2"/>
    <property type="match status" value="1"/>
</dbReference>
<comment type="caution">
    <text evidence="1">The sequence shown here is derived from an EMBL/GenBank/DDBJ whole genome shotgun (WGS) entry which is preliminary data.</text>
</comment>
<dbReference type="InterPro" id="IPR043131">
    <property type="entry name" value="BCAT-like_N"/>
</dbReference>
<reference evidence="1 2" key="1">
    <citation type="submission" date="2017-10" db="EMBL/GenBank/DDBJ databases">
        <title>Genomics of the genus Arcobacter.</title>
        <authorList>
            <person name="Perez-Cataluna A."/>
            <person name="Figueras M.J."/>
        </authorList>
    </citation>
    <scope>NUCLEOTIDE SEQUENCE [LARGE SCALE GENOMIC DNA]</scope>
    <source>
        <strain evidence="1 2">DSM 24636</strain>
    </source>
</reference>
<dbReference type="Pfam" id="PF01063">
    <property type="entry name" value="Aminotran_4"/>
    <property type="match status" value="1"/>
</dbReference>
<evidence type="ECO:0000313" key="1">
    <source>
        <dbReference type="EMBL" id="RXJ63093.1"/>
    </source>
</evidence>